<organism evidence="2 3">
    <name type="scientific">Clostridium rhizosphaerae</name>
    <dbReference type="NCBI Taxonomy" id="2803861"/>
    <lineage>
        <taxon>Bacteria</taxon>
        <taxon>Bacillati</taxon>
        <taxon>Bacillota</taxon>
        <taxon>Clostridia</taxon>
        <taxon>Eubacteriales</taxon>
        <taxon>Clostridiaceae</taxon>
        <taxon>Clostridium</taxon>
    </lineage>
</organism>
<dbReference type="EMBL" id="JAESWC010000004">
    <property type="protein sequence ID" value="MBL4936210.1"/>
    <property type="molecule type" value="Genomic_DNA"/>
</dbReference>
<proteinExistence type="inferred from homology"/>
<accession>A0ABS1TA41</accession>
<dbReference type="Pfam" id="PF00480">
    <property type="entry name" value="ROK"/>
    <property type="match status" value="1"/>
</dbReference>
<dbReference type="Gene3D" id="3.30.420.40">
    <property type="match status" value="2"/>
</dbReference>
<keyword evidence="3" id="KW-1185">Reference proteome</keyword>
<evidence type="ECO:0000313" key="2">
    <source>
        <dbReference type="EMBL" id="MBL4936210.1"/>
    </source>
</evidence>
<dbReference type="InterPro" id="IPR000600">
    <property type="entry name" value="ROK"/>
</dbReference>
<name>A0ABS1TA41_9CLOT</name>
<comment type="caution">
    <text evidence="2">The sequence shown here is derived from an EMBL/GenBank/DDBJ whole genome shotgun (WGS) entry which is preliminary data.</text>
</comment>
<gene>
    <name evidence="2" type="ORF">JK636_10610</name>
</gene>
<dbReference type="Proteomes" id="UP000632377">
    <property type="component" value="Unassembled WGS sequence"/>
</dbReference>
<dbReference type="PANTHER" id="PTHR18964:SF149">
    <property type="entry name" value="BIFUNCTIONAL UDP-N-ACETYLGLUCOSAMINE 2-EPIMERASE_N-ACETYLMANNOSAMINE KINASE"/>
    <property type="match status" value="1"/>
</dbReference>
<dbReference type="SUPFAM" id="SSF53067">
    <property type="entry name" value="Actin-like ATPase domain"/>
    <property type="match status" value="1"/>
</dbReference>
<comment type="similarity">
    <text evidence="1">Belongs to the ROK (NagC/XylR) family.</text>
</comment>
<evidence type="ECO:0000313" key="3">
    <source>
        <dbReference type="Proteomes" id="UP000632377"/>
    </source>
</evidence>
<sequence>MDVGGTKIKAAIISSAGDILDDIKVFDSKSKESKENIINNFKFIMNELVRKNNLNSIKLSGVGLAFPGPFDYESGVSYIKGLNKYEHIYGINLKEELKTAIEKDIELKKNFENDFKIAFSNDGDLFSLGEYLKGYAKDSIRTICICIGTGAGSSFLERGSLIKEAINVPKEGWIYHTAYREGIVDDYISARGILGISKNVESLKYIKEVSQLYDLAMSDNYEAKEVFKEFGKRLREVMISFFNEFKPDTFVIGGQISKSFIFFGDDISKECKARRINLYVSKDTSESTLKGVAMLFGGEVCK</sequence>
<dbReference type="InterPro" id="IPR043129">
    <property type="entry name" value="ATPase_NBD"/>
</dbReference>
<protein>
    <submittedName>
        <fullName evidence="2">ROK family protein</fullName>
    </submittedName>
</protein>
<dbReference type="RefSeq" id="WP_202748899.1">
    <property type="nucleotide sequence ID" value="NZ_JAESWC010000004.1"/>
</dbReference>
<evidence type="ECO:0000256" key="1">
    <source>
        <dbReference type="ARBA" id="ARBA00006479"/>
    </source>
</evidence>
<dbReference type="PANTHER" id="PTHR18964">
    <property type="entry name" value="ROK (REPRESSOR, ORF, KINASE) FAMILY"/>
    <property type="match status" value="1"/>
</dbReference>
<reference evidence="2 3" key="1">
    <citation type="submission" date="2021-01" db="EMBL/GenBank/DDBJ databases">
        <title>Genome public.</title>
        <authorList>
            <person name="Liu C."/>
            <person name="Sun Q."/>
        </authorList>
    </citation>
    <scope>NUCLEOTIDE SEQUENCE [LARGE SCALE GENOMIC DNA]</scope>
    <source>
        <strain evidence="2 3">YIM B02515</strain>
    </source>
</reference>